<gene>
    <name evidence="3" type="ORF">ARMOST_15758</name>
</gene>
<dbReference type="EMBL" id="FUEG01000016">
    <property type="protein sequence ID" value="SJL12335.1"/>
    <property type="molecule type" value="Genomic_DNA"/>
</dbReference>
<organism evidence="3 4">
    <name type="scientific">Armillaria ostoyae</name>
    <name type="common">Armillaria root rot fungus</name>
    <dbReference type="NCBI Taxonomy" id="47428"/>
    <lineage>
        <taxon>Eukaryota</taxon>
        <taxon>Fungi</taxon>
        <taxon>Dikarya</taxon>
        <taxon>Basidiomycota</taxon>
        <taxon>Agaricomycotina</taxon>
        <taxon>Agaricomycetes</taxon>
        <taxon>Agaricomycetidae</taxon>
        <taxon>Agaricales</taxon>
        <taxon>Marasmiineae</taxon>
        <taxon>Physalacriaceae</taxon>
        <taxon>Armillaria</taxon>
    </lineage>
</organism>
<evidence type="ECO:0000313" key="3">
    <source>
        <dbReference type="EMBL" id="SJL12335.1"/>
    </source>
</evidence>
<reference evidence="4" key="1">
    <citation type="journal article" date="2017" name="Nat. Ecol. Evol.">
        <title>Genome expansion and lineage-specific genetic innovations in the forest pathogenic fungi Armillaria.</title>
        <authorList>
            <person name="Sipos G."/>
            <person name="Prasanna A.N."/>
            <person name="Walter M.C."/>
            <person name="O'Connor E."/>
            <person name="Balint B."/>
            <person name="Krizsan K."/>
            <person name="Kiss B."/>
            <person name="Hess J."/>
            <person name="Varga T."/>
            <person name="Slot J."/>
            <person name="Riley R."/>
            <person name="Boka B."/>
            <person name="Rigling D."/>
            <person name="Barry K."/>
            <person name="Lee J."/>
            <person name="Mihaltcheva S."/>
            <person name="LaButti K."/>
            <person name="Lipzen A."/>
            <person name="Waldron R."/>
            <person name="Moloney N.M."/>
            <person name="Sperisen C."/>
            <person name="Kredics L."/>
            <person name="Vagvoelgyi C."/>
            <person name="Patrignani A."/>
            <person name="Fitzpatrick D."/>
            <person name="Nagy I."/>
            <person name="Doyle S."/>
            <person name="Anderson J.B."/>
            <person name="Grigoriev I.V."/>
            <person name="Gueldener U."/>
            <person name="Muensterkoetter M."/>
            <person name="Nagy L.G."/>
        </authorList>
    </citation>
    <scope>NUCLEOTIDE SEQUENCE [LARGE SCALE GENOMIC DNA]</scope>
    <source>
        <strain evidence="4">C18/9</strain>
    </source>
</reference>
<proteinExistence type="inferred from homology"/>
<evidence type="ECO:0000256" key="1">
    <source>
        <dbReference type="ARBA" id="ARBA00009005"/>
    </source>
</evidence>
<keyword evidence="4" id="KW-1185">Reference proteome</keyword>
<dbReference type="OrthoDB" id="3223806at2759"/>
<dbReference type="AlphaFoldDB" id="A0A284RUE3"/>
<protein>
    <recommendedName>
        <fullName evidence="2">Peptidase C14 caspase domain-containing protein</fullName>
    </recommendedName>
</protein>
<dbReference type="PANTHER" id="PTHR48104">
    <property type="entry name" value="METACASPASE-4"/>
    <property type="match status" value="1"/>
</dbReference>
<accession>A0A284RUE3</accession>
<evidence type="ECO:0000259" key="2">
    <source>
        <dbReference type="Pfam" id="PF00656"/>
    </source>
</evidence>
<dbReference type="Gene3D" id="3.40.50.12660">
    <property type="match status" value="2"/>
</dbReference>
<dbReference type="InterPro" id="IPR050452">
    <property type="entry name" value="Metacaspase"/>
</dbReference>
<feature type="domain" description="Peptidase C14 caspase" evidence="2">
    <location>
        <begin position="16"/>
        <end position="333"/>
    </location>
</feature>
<dbReference type="GO" id="GO:0004197">
    <property type="term" value="F:cysteine-type endopeptidase activity"/>
    <property type="evidence" value="ECO:0007669"/>
    <property type="project" value="InterPro"/>
</dbReference>
<dbReference type="InterPro" id="IPR011600">
    <property type="entry name" value="Pept_C14_caspase"/>
</dbReference>
<name>A0A284RUE3_ARMOS</name>
<dbReference type="GO" id="GO:0005737">
    <property type="term" value="C:cytoplasm"/>
    <property type="evidence" value="ECO:0007669"/>
    <property type="project" value="TreeGrafter"/>
</dbReference>
<dbReference type="Pfam" id="PF00656">
    <property type="entry name" value="Peptidase_C14"/>
    <property type="match status" value="1"/>
</dbReference>
<evidence type="ECO:0000313" key="4">
    <source>
        <dbReference type="Proteomes" id="UP000219338"/>
    </source>
</evidence>
<dbReference type="GO" id="GO:0006508">
    <property type="term" value="P:proteolysis"/>
    <property type="evidence" value="ECO:0007669"/>
    <property type="project" value="InterPro"/>
</dbReference>
<sequence length="348" mass="38866">MLSTITNATSSHSLIRRALLIGIGYGHGPVNTRLNGTHTDVEITMELLMAQYHFQRNDITILVDKPGTEDHMKPTKTNMLRELQALVQDPSPGGAYFILYSGHCDQLDTHGSSVENDQKDEYLVPMDAIHEEFGDYLNDNLIKGDDLKRILVDPIAKVPKARLTAVFDCCHSGTVLDLCHHRCNRAYNLKSTYRRLCRKVKEAFPEPGEIIQAFAEPWTILALEQVFLPMSVGNRKKKESSSKTCDGYCTRTRRMGGGNVLCISACKDSQSAFGNEEGGSLTRALVATLKEEPHPVLKELYRSVSYSVDSVIRNHVRGLFKSASQNPQFSSLTPLHMKEAFVLQEPVD</sequence>
<comment type="similarity">
    <text evidence="1">Belongs to the peptidase C14B family.</text>
</comment>
<dbReference type="Proteomes" id="UP000219338">
    <property type="component" value="Unassembled WGS sequence"/>
</dbReference>
<dbReference type="OMA" id="ITMELLM"/>
<dbReference type="STRING" id="47428.A0A284RUE3"/>
<dbReference type="PANTHER" id="PTHR48104:SF30">
    <property type="entry name" value="METACASPASE-1"/>
    <property type="match status" value="1"/>
</dbReference>